<feature type="region of interest" description="Disordered" evidence="1">
    <location>
        <begin position="324"/>
        <end position="348"/>
    </location>
</feature>
<dbReference type="AlphaFoldDB" id="A0A077WFU6"/>
<reference evidence="2" key="1">
    <citation type="journal article" date="2014" name="Genome Announc.">
        <title>De novo whole-genome sequence and genome annotation of Lichtheimia ramosa.</title>
        <authorList>
            <person name="Linde J."/>
            <person name="Schwartze V."/>
            <person name="Binder U."/>
            <person name="Lass-Florl C."/>
            <person name="Voigt K."/>
            <person name="Horn F."/>
        </authorList>
    </citation>
    <scope>NUCLEOTIDE SEQUENCE</scope>
    <source>
        <strain evidence="2">JMRC FSU:6197</strain>
    </source>
</reference>
<accession>A0A077WFU6</accession>
<protein>
    <submittedName>
        <fullName evidence="2">Uncharacterized protein</fullName>
    </submittedName>
</protein>
<feature type="region of interest" description="Disordered" evidence="1">
    <location>
        <begin position="126"/>
        <end position="303"/>
    </location>
</feature>
<feature type="compositionally biased region" description="Low complexity" evidence="1">
    <location>
        <begin position="271"/>
        <end position="293"/>
    </location>
</feature>
<feature type="compositionally biased region" description="Acidic residues" evidence="1">
    <location>
        <begin position="237"/>
        <end position="246"/>
    </location>
</feature>
<organism evidence="2">
    <name type="scientific">Lichtheimia ramosa</name>
    <dbReference type="NCBI Taxonomy" id="688394"/>
    <lineage>
        <taxon>Eukaryota</taxon>
        <taxon>Fungi</taxon>
        <taxon>Fungi incertae sedis</taxon>
        <taxon>Mucoromycota</taxon>
        <taxon>Mucoromycotina</taxon>
        <taxon>Mucoromycetes</taxon>
        <taxon>Mucorales</taxon>
        <taxon>Lichtheimiaceae</taxon>
        <taxon>Lichtheimia</taxon>
    </lineage>
</organism>
<gene>
    <name evidence="2" type="ORF">LRAMOSA08567</name>
</gene>
<feature type="compositionally biased region" description="Polar residues" evidence="1">
    <location>
        <begin position="251"/>
        <end position="261"/>
    </location>
</feature>
<proteinExistence type="predicted"/>
<dbReference type="OrthoDB" id="2282314at2759"/>
<feature type="compositionally biased region" description="Polar residues" evidence="1">
    <location>
        <begin position="140"/>
        <end position="158"/>
    </location>
</feature>
<feature type="compositionally biased region" description="Basic and acidic residues" evidence="1">
    <location>
        <begin position="43"/>
        <end position="59"/>
    </location>
</feature>
<name>A0A077WFU6_9FUNG</name>
<feature type="region of interest" description="Disordered" evidence="1">
    <location>
        <begin position="29"/>
        <end position="84"/>
    </location>
</feature>
<evidence type="ECO:0000256" key="1">
    <source>
        <dbReference type="SAM" id="MobiDB-lite"/>
    </source>
</evidence>
<feature type="compositionally biased region" description="Basic and acidic residues" evidence="1">
    <location>
        <begin position="185"/>
        <end position="204"/>
    </location>
</feature>
<evidence type="ECO:0000313" key="2">
    <source>
        <dbReference type="EMBL" id="CDS06039.1"/>
    </source>
</evidence>
<feature type="compositionally biased region" description="Basic and acidic residues" evidence="1">
    <location>
        <begin position="159"/>
        <end position="175"/>
    </location>
</feature>
<dbReference type="EMBL" id="LK023318">
    <property type="protein sequence ID" value="CDS06039.1"/>
    <property type="molecule type" value="Genomic_DNA"/>
</dbReference>
<sequence>MGRQKSSSTIKNALITQFFKKPEANVKKQTAKNDENALTEQEIQERNRRLLQRLDEGDHKKKRPVLRPALSDKSGLGGGLGTKQTVKVPKRHEPTCNVLCDFEEPVKNVESSKTIVDIKKRRAPLQEKQVEAKVPMPKSWSATSSNNTLDEESSSPTIRSRDKHDISETVDKDTSDSSSISPCTTKDESAARAKRRRIEEESITKHTLLPSSQQSEEEQHNGENETTDVNDKSILYPDEEDDDDDAICPVNSPTFSENDSLPLSPEHRPSSPDIQQSSECSSSYESRSSIHNSSPDHTLPLSFTEQYEEHVAFPVPRGKSLIEKLGIQDHVSSQSSSHSTENDEQTLA</sequence>